<sequence>MKALKNIMLSCKKATELMEKKTILKLSLKETVQLHMHISICKACKSYQKQMKRLDAIFQKFFTKGSGENIPMIENIELKERILSDL</sequence>
<protein>
    <recommendedName>
        <fullName evidence="3">Zf-HC2 domain-containing protein</fullName>
    </recommendedName>
</protein>
<accession>A0A386HNW5</accession>
<proteinExistence type="predicted"/>
<dbReference type="AlphaFoldDB" id="A0A386HNW5"/>
<name>A0A386HNW5_9BACT</name>
<dbReference type="EMBL" id="CP032489">
    <property type="protein sequence ID" value="AYD47190.1"/>
    <property type="molecule type" value="Genomic_DNA"/>
</dbReference>
<dbReference type="KEGG" id="ark:D6B99_05935"/>
<dbReference type="RefSeq" id="WP_119986036.1">
    <property type="nucleotide sequence ID" value="NZ_CP032489.1"/>
</dbReference>
<dbReference type="OrthoDB" id="886726at2"/>
<gene>
    <name evidence="1" type="ORF">D6B99_05935</name>
</gene>
<keyword evidence="2" id="KW-1185">Reference proteome</keyword>
<organism evidence="1 2">
    <name type="scientific">Arachidicoccus soli</name>
    <dbReference type="NCBI Taxonomy" id="2341117"/>
    <lineage>
        <taxon>Bacteria</taxon>
        <taxon>Pseudomonadati</taxon>
        <taxon>Bacteroidota</taxon>
        <taxon>Chitinophagia</taxon>
        <taxon>Chitinophagales</taxon>
        <taxon>Chitinophagaceae</taxon>
        <taxon>Arachidicoccus</taxon>
    </lineage>
</organism>
<evidence type="ECO:0000313" key="2">
    <source>
        <dbReference type="Proteomes" id="UP000266118"/>
    </source>
</evidence>
<evidence type="ECO:0008006" key="3">
    <source>
        <dbReference type="Google" id="ProtNLM"/>
    </source>
</evidence>
<reference evidence="1 2" key="1">
    <citation type="submission" date="2018-09" db="EMBL/GenBank/DDBJ databases">
        <title>Arachidicoccus sp. nov., a bacterium isolated from soil.</title>
        <authorList>
            <person name="Weon H.-Y."/>
            <person name="Kwon S.-W."/>
            <person name="Lee S.A."/>
        </authorList>
    </citation>
    <scope>NUCLEOTIDE SEQUENCE [LARGE SCALE GENOMIC DNA]</scope>
    <source>
        <strain evidence="1 2">KIS59-12</strain>
    </source>
</reference>
<evidence type="ECO:0000313" key="1">
    <source>
        <dbReference type="EMBL" id="AYD47190.1"/>
    </source>
</evidence>
<dbReference type="Proteomes" id="UP000266118">
    <property type="component" value="Chromosome"/>
</dbReference>